<dbReference type="InterPro" id="IPR001279">
    <property type="entry name" value="Metallo-B-lactamas"/>
</dbReference>
<evidence type="ECO:0000256" key="4">
    <source>
        <dbReference type="ARBA" id="ARBA00022723"/>
    </source>
</evidence>
<comment type="cofactor">
    <cofactor evidence="7">
        <name>Zn(2+)</name>
        <dbReference type="ChEBI" id="CHEBI:29105"/>
    </cofactor>
    <text evidence="7">Binds 2 Zn(2+) ions per subunit.</text>
</comment>
<dbReference type="Gene3D" id="3.60.15.10">
    <property type="entry name" value="Ribonuclease Z/Hydroxyacylglutathione hydrolase-like"/>
    <property type="match status" value="1"/>
</dbReference>
<dbReference type="PANTHER" id="PTHR43705">
    <property type="entry name" value="HYDROXYACYLGLUTATHIONE HYDROLASE"/>
    <property type="match status" value="1"/>
</dbReference>
<dbReference type="Proteomes" id="UP001143304">
    <property type="component" value="Unassembled WGS sequence"/>
</dbReference>
<feature type="binding site" evidence="7">
    <location>
        <position position="60"/>
    </location>
    <ligand>
        <name>Zn(2+)</name>
        <dbReference type="ChEBI" id="CHEBI:29105"/>
        <label>2</label>
    </ligand>
</feature>
<comment type="pathway">
    <text evidence="2 7">Secondary metabolite metabolism; methylglyoxal degradation; (R)-lactate from methylglyoxal: step 2/2.</text>
</comment>
<keyword evidence="4 7" id="KW-0479">Metal-binding</keyword>
<dbReference type="InterPro" id="IPR032282">
    <property type="entry name" value="HAGH_C"/>
</dbReference>
<feature type="binding site" evidence="7">
    <location>
        <position position="59"/>
    </location>
    <ligand>
        <name>Zn(2+)</name>
        <dbReference type="ChEBI" id="CHEBI:29105"/>
        <label>2</label>
    </ligand>
</feature>
<reference evidence="9" key="1">
    <citation type="submission" date="2019-02" db="EMBL/GenBank/DDBJ databases">
        <authorList>
            <person name="Li S.-H."/>
        </authorList>
    </citation>
    <scope>NUCLEOTIDE SEQUENCE</scope>
    <source>
        <strain evidence="9">IMCC11814</strain>
    </source>
</reference>
<comment type="function">
    <text evidence="7">Thiolesterase that catalyzes the hydrolysis of S-D-lactoyl-glutathione to form glutathione and D-lactic acid.</text>
</comment>
<dbReference type="GO" id="GO:0004416">
    <property type="term" value="F:hydroxyacylglutathione hydrolase activity"/>
    <property type="evidence" value="ECO:0007669"/>
    <property type="project" value="UniProtKB-EC"/>
</dbReference>
<feature type="binding site" evidence="7">
    <location>
        <position position="111"/>
    </location>
    <ligand>
        <name>Zn(2+)</name>
        <dbReference type="ChEBI" id="CHEBI:29105"/>
        <label>1</label>
    </ligand>
</feature>
<dbReference type="PIRSF" id="PIRSF005457">
    <property type="entry name" value="Glx"/>
    <property type="match status" value="1"/>
</dbReference>
<evidence type="ECO:0000256" key="2">
    <source>
        <dbReference type="ARBA" id="ARBA00004963"/>
    </source>
</evidence>
<evidence type="ECO:0000256" key="7">
    <source>
        <dbReference type="HAMAP-Rule" id="MF_01374"/>
    </source>
</evidence>
<feature type="binding site" evidence="7">
    <location>
        <position position="131"/>
    </location>
    <ligand>
        <name>Zn(2+)</name>
        <dbReference type="ChEBI" id="CHEBI:29105"/>
        <label>1</label>
    </ligand>
</feature>
<dbReference type="HAMAP" id="MF_01374">
    <property type="entry name" value="Glyoxalase_2"/>
    <property type="match status" value="1"/>
</dbReference>
<feature type="binding site" evidence="7">
    <location>
        <position position="57"/>
    </location>
    <ligand>
        <name>Zn(2+)</name>
        <dbReference type="ChEBI" id="CHEBI:29105"/>
        <label>1</label>
    </ligand>
</feature>
<protein>
    <recommendedName>
        <fullName evidence="7">Hydroxyacylglutathione hydrolase</fullName>
        <ecNumber evidence="7">3.1.2.6</ecNumber>
    </recommendedName>
    <alternativeName>
        <fullName evidence="7">Glyoxalase II</fullName>
        <shortName evidence="7">Glx II</shortName>
    </alternativeName>
</protein>
<feature type="domain" description="Metallo-beta-lactamase" evidence="8">
    <location>
        <begin position="12"/>
        <end position="169"/>
    </location>
</feature>
<comment type="subunit">
    <text evidence="7">Monomer.</text>
</comment>
<evidence type="ECO:0000313" key="10">
    <source>
        <dbReference type="Proteomes" id="UP001143304"/>
    </source>
</evidence>
<dbReference type="Pfam" id="PF00753">
    <property type="entry name" value="Lactamase_B"/>
    <property type="match status" value="1"/>
</dbReference>
<evidence type="ECO:0000256" key="3">
    <source>
        <dbReference type="ARBA" id="ARBA00006759"/>
    </source>
</evidence>
<feature type="binding site" evidence="7">
    <location>
        <position position="131"/>
    </location>
    <ligand>
        <name>Zn(2+)</name>
        <dbReference type="ChEBI" id="CHEBI:29105"/>
        <label>2</label>
    </ligand>
</feature>
<dbReference type="InterPro" id="IPR050110">
    <property type="entry name" value="Glyoxalase_II_hydrolase"/>
</dbReference>
<dbReference type="EC" id="3.1.2.6" evidence="7"/>
<dbReference type="Pfam" id="PF16123">
    <property type="entry name" value="HAGH_C"/>
    <property type="match status" value="1"/>
</dbReference>
<gene>
    <name evidence="7 9" type="primary">gloB</name>
    <name evidence="9" type="ORF">EYC82_03625</name>
</gene>
<keyword evidence="6 7" id="KW-0862">Zinc</keyword>
<evidence type="ECO:0000256" key="5">
    <source>
        <dbReference type="ARBA" id="ARBA00022801"/>
    </source>
</evidence>
<evidence type="ECO:0000256" key="6">
    <source>
        <dbReference type="ARBA" id="ARBA00022833"/>
    </source>
</evidence>
<keyword evidence="5 7" id="KW-0378">Hydrolase</keyword>
<evidence type="ECO:0000313" key="9">
    <source>
        <dbReference type="EMBL" id="MCX2976439.1"/>
    </source>
</evidence>
<dbReference type="RefSeq" id="WP_279248190.1">
    <property type="nucleotide sequence ID" value="NZ_SHNO01000001.1"/>
</dbReference>
<dbReference type="CDD" id="cd07723">
    <property type="entry name" value="hydroxyacylglutathione_hydrolase_MBL-fold"/>
    <property type="match status" value="1"/>
</dbReference>
<feature type="binding site" evidence="7">
    <location>
        <position position="55"/>
    </location>
    <ligand>
        <name>Zn(2+)</name>
        <dbReference type="ChEBI" id="CHEBI:29105"/>
        <label>1</label>
    </ligand>
</feature>
<name>A0ABT3T4L7_9GAMM</name>
<keyword evidence="10" id="KW-1185">Reference proteome</keyword>
<sequence length="258" mass="27771">MLKIQPVKAFTDNYIWLISKPDSPEAWVVDPGDAQPVIDTLQSLSLSLAGILVTHHHFDHVGGLTALCEAFQPVVYGPHNPAIAGITHRVAAGDMVSVLDTRFSVLAVPGHTLDHIAYAHQGEQPVVFCGDTLFAGGCGRLFEGDPAMMLKSLDSLAALLPSTQVYCAHEYTLANLAFACAVEPDNHSLSSRVAQAEITRAQHRPTVPSDIALELATNPFLRCREADLRASLERQGRLPGSDDPAAVFAAVRGWKDSF</sequence>
<proteinExistence type="inferred from homology"/>
<dbReference type="SUPFAM" id="SSF56281">
    <property type="entry name" value="Metallo-hydrolase/oxidoreductase"/>
    <property type="match status" value="1"/>
</dbReference>
<dbReference type="NCBIfam" id="TIGR03413">
    <property type="entry name" value="GSH_gloB"/>
    <property type="match status" value="1"/>
</dbReference>
<evidence type="ECO:0000259" key="8">
    <source>
        <dbReference type="SMART" id="SM00849"/>
    </source>
</evidence>
<evidence type="ECO:0000256" key="1">
    <source>
        <dbReference type="ARBA" id="ARBA00001623"/>
    </source>
</evidence>
<organism evidence="9 10">
    <name type="scientific">Candidatus Marimicrobium litorale</name>
    <dbReference type="NCBI Taxonomy" id="2518991"/>
    <lineage>
        <taxon>Bacteria</taxon>
        <taxon>Pseudomonadati</taxon>
        <taxon>Pseudomonadota</taxon>
        <taxon>Gammaproteobacteria</taxon>
        <taxon>Cellvibrionales</taxon>
        <taxon>Halieaceae</taxon>
        <taxon>Marimicrobium</taxon>
    </lineage>
</organism>
<comment type="catalytic activity">
    <reaction evidence="1 7">
        <text>an S-(2-hydroxyacyl)glutathione + H2O = a 2-hydroxy carboxylate + glutathione + H(+)</text>
        <dbReference type="Rhea" id="RHEA:21864"/>
        <dbReference type="ChEBI" id="CHEBI:15377"/>
        <dbReference type="ChEBI" id="CHEBI:15378"/>
        <dbReference type="ChEBI" id="CHEBI:57925"/>
        <dbReference type="ChEBI" id="CHEBI:58896"/>
        <dbReference type="ChEBI" id="CHEBI:71261"/>
        <dbReference type="EC" id="3.1.2.6"/>
    </reaction>
</comment>
<dbReference type="PANTHER" id="PTHR43705:SF1">
    <property type="entry name" value="HYDROXYACYLGLUTATHIONE HYDROLASE GLOB"/>
    <property type="match status" value="1"/>
</dbReference>
<dbReference type="InterPro" id="IPR017782">
    <property type="entry name" value="Hydroxyacylglutathione_Hdrlase"/>
</dbReference>
<dbReference type="InterPro" id="IPR035680">
    <property type="entry name" value="Clx_II_MBL"/>
</dbReference>
<feature type="binding site" evidence="7">
    <location>
        <position position="169"/>
    </location>
    <ligand>
        <name>Zn(2+)</name>
        <dbReference type="ChEBI" id="CHEBI:29105"/>
        <label>2</label>
    </ligand>
</feature>
<dbReference type="SMART" id="SM00849">
    <property type="entry name" value="Lactamase_B"/>
    <property type="match status" value="1"/>
</dbReference>
<comment type="similarity">
    <text evidence="3 7">Belongs to the metallo-beta-lactamase superfamily. Glyoxalase II family.</text>
</comment>
<dbReference type="InterPro" id="IPR036866">
    <property type="entry name" value="RibonucZ/Hydroxyglut_hydro"/>
</dbReference>
<accession>A0ABT3T4L7</accession>
<comment type="caution">
    <text evidence="9">The sequence shown here is derived from an EMBL/GenBank/DDBJ whole genome shotgun (WGS) entry which is preliminary data.</text>
</comment>
<dbReference type="EMBL" id="SHNO01000001">
    <property type="protein sequence ID" value="MCX2976439.1"/>
    <property type="molecule type" value="Genomic_DNA"/>
</dbReference>